<evidence type="ECO:0000313" key="2">
    <source>
        <dbReference type="Proteomes" id="UP000183120"/>
    </source>
</evidence>
<dbReference type="Gene3D" id="3.40.50.1000">
    <property type="entry name" value="HAD superfamily/HAD-like"/>
    <property type="match status" value="1"/>
</dbReference>
<reference evidence="1 2" key="1">
    <citation type="journal article" date="2016" name="Environ. Microbiol.">
        <title>Genomic resolution of a cold subsurface aquifer community provides metabolic insights for novel microbes adapted to high CO concentrations.</title>
        <authorList>
            <person name="Probst A.J."/>
            <person name="Castelle C.J."/>
            <person name="Singh A."/>
            <person name="Brown C.T."/>
            <person name="Anantharaman K."/>
            <person name="Sharon I."/>
            <person name="Hug L.A."/>
            <person name="Burstein D."/>
            <person name="Emerson J.B."/>
            <person name="Thomas B.C."/>
            <person name="Banfield J.F."/>
        </authorList>
    </citation>
    <scope>NUCLEOTIDE SEQUENCE [LARGE SCALE GENOMIC DNA]</scope>
    <source>
        <strain evidence="1">CG1_02_37_22</strain>
    </source>
</reference>
<evidence type="ECO:0000313" key="1">
    <source>
        <dbReference type="EMBL" id="OIO13195.1"/>
    </source>
</evidence>
<dbReference type="Proteomes" id="UP000183120">
    <property type="component" value="Unassembled WGS sequence"/>
</dbReference>
<dbReference type="SUPFAM" id="SSF56784">
    <property type="entry name" value="HAD-like"/>
    <property type="match status" value="1"/>
</dbReference>
<dbReference type="Pfam" id="PF08282">
    <property type="entry name" value="Hydrolase_3"/>
    <property type="match status" value="2"/>
</dbReference>
<accession>A0A1J4TQA7</accession>
<proteinExistence type="predicted"/>
<dbReference type="EMBL" id="MNUY01000065">
    <property type="protein sequence ID" value="OIO13195.1"/>
    <property type="molecule type" value="Genomic_DNA"/>
</dbReference>
<dbReference type="Gene3D" id="3.90.1070.10">
    <property type="match status" value="1"/>
</dbReference>
<dbReference type="InterPro" id="IPR036412">
    <property type="entry name" value="HAD-like_sf"/>
</dbReference>
<organism evidence="1 2">
    <name type="scientific">Candidatus Gottesmanbacteria bacterium CG1_02_37_22</name>
    <dbReference type="NCBI Taxonomy" id="1805209"/>
    <lineage>
        <taxon>Bacteria</taxon>
        <taxon>Candidatus Gottesmaniibacteriota</taxon>
    </lineage>
</organism>
<dbReference type="PANTHER" id="PTHR10000:SF8">
    <property type="entry name" value="HAD SUPERFAMILY HYDROLASE-LIKE, TYPE 3"/>
    <property type="match status" value="1"/>
</dbReference>
<comment type="caution">
    <text evidence="1">The sequence shown here is derived from an EMBL/GenBank/DDBJ whole genome shotgun (WGS) entry which is preliminary data.</text>
</comment>
<dbReference type="InterPro" id="IPR006379">
    <property type="entry name" value="HAD-SF_hydro_IIB"/>
</dbReference>
<dbReference type="GO" id="GO:0016791">
    <property type="term" value="F:phosphatase activity"/>
    <property type="evidence" value="ECO:0007669"/>
    <property type="project" value="TreeGrafter"/>
</dbReference>
<dbReference type="GO" id="GO:0000287">
    <property type="term" value="F:magnesium ion binding"/>
    <property type="evidence" value="ECO:0007669"/>
    <property type="project" value="TreeGrafter"/>
</dbReference>
<name>A0A1J4TQA7_9BACT</name>
<dbReference type="GO" id="GO:0005829">
    <property type="term" value="C:cytosol"/>
    <property type="evidence" value="ECO:0007669"/>
    <property type="project" value="TreeGrafter"/>
</dbReference>
<sequence>MKYKLIVADGDGTLFAPSETVAPFPSENLLRKVKQAGEKGVLFTLATARSLSWVENLITGFDLKVPMILDNGAQIYDPTSKKYLWESVLSKEDAEKTLSILSEDKALRVFIVDSGERLTDPGRIKYWKISKILVLGITPKKAEYLYRKLSINPNVFVTKSVSGRGEESESIHVTNLMATKKVALEKLLEILDISRDEAIGIGDSYNDLSFLEICGLKVAVGNAVPEVKDIADYVSPPYWEDGVGDVIDKYVFKSKGKMQKSKV</sequence>
<dbReference type="InterPro" id="IPR023214">
    <property type="entry name" value="HAD_sf"/>
</dbReference>
<dbReference type="STRING" id="1805209.AUJ73_04080"/>
<dbReference type="PANTHER" id="PTHR10000">
    <property type="entry name" value="PHOSPHOSERINE PHOSPHATASE"/>
    <property type="match status" value="1"/>
</dbReference>
<dbReference type="AlphaFoldDB" id="A0A1J4TQA7"/>
<dbReference type="NCBIfam" id="TIGR01484">
    <property type="entry name" value="HAD-SF-IIB"/>
    <property type="match status" value="1"/>
</dbReference>
<gene>
    <name evidence="1" type="ORF">AUJ73_04080</name>
</gene>
<protein>
    <submittedName>
        <fullName evidence="1">Uncharacterized protein</fullName>
    </submittedName>
</protein>